<evidence type="ECO:0000313" key="3">
    <source>
        <dbReference type="EMBL" id="TYZ05777.1"/>
    </source>
</evidence>
<feature type="domain" description="Outer membrane protein beta-barrel" evidence="2">
    <location>
        <begin position="42"/>
        <end position="223"/>
    </location>
</feature>
<dbReference type="InterPro" id="IPR011250">
    <property type="entry name" value="OMP/PagP_B-barrel"/>
</dbReference>
<reference evidence="3 4" key="1">
    <citation type="submission" date="2019-08" db="EMBL/GenBank/DDBJ databases">
        <authorList>
            <person name="Seo M.-J."/>
        </authorList>
    </citation>
    <scope>NUCLEOTIDE SEQUENCE [LARGE SCALE GENOMIC DNA]</scope>
    <source>
        <strain evidence="3 4">KIGAM108</strain>
    </source>
</reference>
<dbReference type="Gene3D" id="2.40.160.20">
    <property type="match status" value="1"/>
</dbReference>
<gene>
    <name evidence="3" type="ORF">FY528_20855</name>
</gene>
<dbReference type="EMBL" id="VTHL01000039">
    <property type="protein sequence ID" value="TYZ05777.1"/>
    <property type="molecule type" value="Genomic_DNA"/>
</dbReference>
<protein>
    <submittedName>
        <fullName evidence="3">PorT family protein</fullName>
    </submittedName>
</protein>
<keyword evidence="4" id="KW-1185">Reference proteome</keyword>
<dbReference type="InterPro" id="IPR027385">
    <property type="entry name" value="Beta-barrel_OMP"/>
</dbReference>
<evidence type="ECO:0000256" key="1">
    <source>
        <dbReference type="ARBA" id="ARBA00022729"/>
    </source>
</evidence>
<dbReference type="SUPFAM" id="SSF56925">
    <property type="entry name" value="OMPA-like"/>
    <property type="match status" value="1"/>
</dbReference>
<sequence length="247" mass="26907">MTLVTWRSNWIPNNQLDVRRSTFMHQSFAAFSYSAGLKLLALFAGLLLTTPVCAQTAIGVYTSPDLNRSPDYFTTGKTSSKLGITTGLAVRTGLSNRWSVLYGVQYAAKQVVSTGYLASLTVTGVQETLTEVVGVKQRQRLIEVPLQLRYGLSSGNSRWTPYVQAGVVGSWVLRGETEYNSRRRSEAVTIPLDVSSGLGIATEAGVGVAYSLGKHLEVNVQPTFRLELDDAPSISRLGLGTTLMYKF</sequence>
<comment type="caution">
    <text evidence="3">The sequence shown here is derived from an EMBL/GenBank/DDBJ whole genome shotgun (WGS) entry which is preliminary data.</text>
</comment>
<evidence type="ECO:0000259" key="2">
    <source>
        <dbReference type="Pfam" id="PF13505"/>
    </source>
</evidence>
<evidence type="ECO:0000313" key="4">
    <source>
        <dbReference type="Proteomes" id="UP000322791"/>
    </source>
</evidence>
<accession>A0A5D6URM8</accession>
<proteinExistence type="predicted"/>
<dbReference type="Pfam" id="PF13505">
    <property type="entry name" value="OMP_b-brl"/>
    <property type="match status" value="1"/>
</dbReference>
<organism evidence="3 4">
    <name type="scientific">Hymenobacter lutimineralis</name>
    <dbReference type="NCBI Taxonomy" id="2606448"/>
    <lineage>
        <taxon>Bacteria</taxon>
        <taxon>Pseudomonadati</taxon>
        <taxon>Bacteroidota</taxon>
        <taxon>Cytophagia</taxon>
        <taxon>Cytophagales</taxon>
        <taxon>Hymenobacteraceae</taxon>
        <taxon>Hymenobacter</taxon>
    </lineage>
</organism>
<keyword evidence="1" id="KW-0732">Signal</keyword>
<dbReference type="AlphaFoldDB" id="A0A5D6URM8"/>
<name>A0A5D6URM8_9BACT</name>
<dbReference type="Proteomes" id="UP000322791">
    <property type="component" value="Unassembled WGS sequence"/>
</dbReference>